<evidence type="ECO:0000256" key="1">
    <source>
        <dbReference type="SAM" id="SignalP"/>
    </source>
</evidence>
<dbReference type="Proteomes" id="UP001362899">
    <property type="component" value="Unassembled WGS sequence"/>
</dbReference>
<feature type="chain" id="PRO_5043338475" evidence="1">
    <location>
        <begin position="20"/>
        <end position="186"/>
    </location>
</feature>
<evidence type="ECO:0000313" key="3">
    <source>
        <dbReference type="Proteomes" id="UP001362899"/>
    </source>
</evidence>
<dbReference type="EMBL" id="BTGC01000003">
    <property type="protein sequence ID" value="GMM50724.1"/>
    <property type="molecule type" value="Genomic_DNA"/>
</dbReference>
<keyword evidence="1" id="KW-0732">Signal</keyword>
<evidence type="ECO:0000313" key="2">
    <source>
        <dbReference type="EMBL" id="GMM50724.1"/>
    </source>
</evidence>
<name>A0AAV5RGK3_STABA</name>
<accession>A0AAV5RGK3</accession>
<reference evidence="2 3" key="1">
    <citation type="journal article" date="2023" name="Elife">
        <title>Identification of key yeast species and microbe-microbe interactions impacting larval growth of Drosophila in the wild.</title>
        <authorList>
            <person name="Mure A."/>
            <person name="Sugiura Y."/>
            <person name="Maeda R."/>
            <person name="Honda K."/>
            <person name="Sakurai N."/>
            <person name="Takahashi Y."/>
            <person name="Watada M."/>
            <person name="Katoh T."/>
            <person name="Gotoh A."/>
            <person name="Gotoh Y."/>
            <person name="Taniguchi I."/>
            <person name="Nakamura K."/>
            <person name="Hayashi T."/>
            <person name="Katayama T."/>
            <person name="Uemura T."/>
            <person name="Hattori Y."/>
        </authorList>
    </citation>
    <scope>NUCLEOTIDE SEQUENCE [LARGE SCALE GENOMIC DNA]</scope>
    <source>
        <strain evidence="2 3">SB-73</strain>
    </source>
</reference>
<protein>
    <submittedName>
        <fullName evidence="2">Uncharacterized protein</fullName>
    </submittedName>
</protein>
<keyword evidence="3" id="KW-1185">Reference proteome</keyword>
<sequence>MLGFILILTFGVSLPLLHGEYDTLCSIDDRSYTGYRLLNDHEVEMNFKNYKNAITKNGVTLVECKQGKELYNVKLNASESVFNRDINIPNSKKSIRIIRRDPYKHDSNLRYIPSTVVGVIFIVDEDGECQPNSLLIADSWHKWHMNKTGTSFTNTHVFTSLLRTPDVLDKTYPRNDNWKANEVCYE</sequence>
<dbReference type="AlphaFoldDB" id="A0AAV5RGK3"/>
<feature type="signal peptide" evidence="1">
    <location>
        <begin position="1"/>
        <end position="19"/>
    </location>
</feature>
<comment type="caution">
    <text evidence="2">The sequence shown here is derived from an EMBL/GenBank/DDBJ whole genome shotgun (WGS) entry which is preliminary data.</text>
</comment>
<organism evidence="2 3">
    <name type="scientific">Starmerella bacillaris</name>
    <name type="common">Yeast</name>
    <name type="synonym">Candida zemplinina</name>
    <dbReference type="NCBI Taxonomy" id="1247836"/>
    <lineage>
        <taxon>Eukaryota</taxon>
        <taxon>Fungi</taxon>
        <taxon>Dikarya</taxon>
        <taxon>Ascomycota</taxon>
        <taxon>Saccharomycotina</taxon>
        <taxon>Dipodascomycetes</taxon>
        <taxon>Dipodascales</taxon>
        <taxon>Trichomonascaceae</taxon>
        <taxon>Starmerella</taxon>
    </lineage>
</organism>
<proteinExistence type="predicted"/>
<gene>
    <name evidence="2" type="ORF">DASB73_016820</name>
</gene>